<dbReference type="PANTHER" id="PTHR34039:SF1">
    <property type="entry name" value="UPF0102 PROTEIN YRAN"/>
    <property type="match status" value="1"/>
</dbReference>
<dbReference type="EMBL" id="DXCH01000336">
    <property type="protein sequence ID" value="HIZ08781.1"/>
    <property type="molecule type" value="Genomic_DNA"/>
</dbReference>
<dbReference type="SUPFAM" id="SSF52980">
    <property type="entry name" value="Restriction endonuclease-like"/>
    <property type="match status" value="1"/>
</dbReference>
<proteinExistence type="inferred from homology"/>
<dbReference type="Gene3D" id="3.40.1350.10">
    <property type="match status" value="1"/>
</dbReference>
<reference evidence="3" key="2">
    <citation type="submission" date="2021-04" db="EMBL/GenBank/DDBJ databases">
        <authorList>
            <person name="Gilroy R."/>
        </authorList>
    </citation>
    <scope>NUCLEOTIDE SEQUENCE</scope>
    <source>
        <strain evidence="3">CHK192-9172</strain>
    </source>
</reference>
<dbReference type="HAMAP" id="MF_00048">
    <property type="entry name" value="UPF0102"/>
    <property type="match status" value="1"/>
</dbReference>
<protein>
    <recommendedName>
        <fullName evidence="2">UPF0102 protein IAA08_12695</fullName>
    </recommendedName>
</protein>
<dbReference type="InterPro" id="IPR011856">
    <property type="entry name" value="tRNA_endonuc-like_dom_sf"/>
</dbReference>
<dbReference type="Pfam" id="PF02021">
    <property type="entry name" value="UPF0102"/>
    <property type="match status" value="1"/>
</dbReference>
<dbReference type="CDD" id="cd20736">
    <property type="entry name" value="PoNe_Nuclease"/>
    <property type="match status" value="1"/>
</dbReference>
<evidence type="ECO:0000256" key="1">
    <source>
        <dbReference type="ARBA" id="ARBA00006738"/>
    </source>
</evidence>
<comment type="similarity">
    <text evidence="1 2">Belongs to the UPF0102 family.</text>
</comment>
<gene>
    <name evidence="3" type="ORF">IAA08_12695</name>
</gene>
<dbReference type="Proteomes" id="UP000824024">
    <property type="component" value="Unassembled WGS sequence"/>
</dbReference>
<reference evidence="3" key="1">
    <citation type="journal article" date="2021" name="PeerJ">
        <title>Extensive microbial diversity within the chicken gut microbiome revealed by metagenomics and culture.</title>
        <authorList>
            <person name="Gilroy R."/>
            <person name="Ravi A."/>
            <person name="Getino M."/>
            <person name="Pursley I."/>
            <person name="Horton D.L."/>
            <person name="Alikhan N.F."/>
            <person name="Baker D."/>
            <person name="Gharbi K."/>
            <person name="Hall N."/>
            <person name="Watson M."/>
            <person name="Adriaenssens E.M."/>
            <person name="Foster-Nyarko E."/>
            <person name="Jarju S."/>
            <person name="Secka A."/>
            <person name="Antonio M."/>
            <person name="Oren A."/>
            <person name="Chaudhuri R.R."/>
            <person name="La Ragione R."/>
            <person name="Hildebrand F."/>
            <person name="Pallen M.J."/>
        </authorList>
    </citation>
    <scope>NUCLEOTIDE SEQUENCE</scope>
    <source>
        <strain evidence="3">CHK192-9172</strain>
    </source>
</reference>
<dbReference type="PANTHER" id="PTHR34039">
    <property type="entry name" value="UPF0102 PROTEIN YRAN"/>
    <property type="match status" value="1"/>
</dbReference>
<evidence type="ECO:0000256" key="2">
    <source>
        <dbReference type="HAMAP-Rule" id="MF_00048"/>
    </source>
</evidence>
<dbReference type="NCBIfam" id="NF009150">
    <property type="entry name" value="PRK12497.1-3"/>
    <property type="match status" value="1"/>
</dbReference>
<dbReference type="GO" id="GO:0003676">
    <property type="term" value="F:nucleic acid binding"/>
    <property type="evidence" value="ECO:0007669"/>
    <property type="project" value="InterPro"/>
</dbReference>
<dbReference type="InterPro" id="IPR003509">
    <property type="entry name" value="UPF0102_YraN-like"/>
</dbReference>
<accession>A0A9D2D5E9</accession>
<evidence type="ECO:0000313" key="3">
    <source>
        <dbReference type="EMBL" id="HIZ08781.1"/>
    </source>
</evidence>
<dbReference type="AlphaFoldDB" id="A0A9D2D5E9"/>
<organism evidence="3 4">
    <name type="scientific">Candidatus Eubacterium avistercoris</name>
    <dbReference type="NCBI Taxonomy" id="2838567"/>
    <lineage>
        <taxon>Bacteria</taxon>
        <taxon>Bacillati</taxon>
        <taxon>Bacillota</taxon>
        <taxon>Clostridia</taxon>
        <taxon>Eubacteriales</taxon>
        <taxon>Eubacteriaceae</taxon>
        <taxon>Eubacterium</taxon>
    </lineage>
</organism>
<comment type="caution">
    <text evidence="3">The sequence shown here is derived from an EMBL/GenBank/DDBJ whole genome shotgun (WGS) entry which is preliminary data.</text>
</comment>
<dbReference type="InterPro" id="IPR011335">
    <property type="entry name" value="Restrct_endonuc-II-like"/>
</dbReference>
<evidence type="ECO:0000313" key="4">
    <source>
        <dbReference type="Proteomes" id="UP000824024"/>
    </source>
</evidence>
<sequence>MGKESYESGKFYERQAVLWLKERGYEILEQNFRSPFGEIDIIARQKSQIVFVEVKYRSGNKWGTPQEAVTRQKKRRISNTALYYMTCYCKEKDRQCRFDVLCTDGKEMTLYKNAFDYCGIQSFF</sequence>
<dbReference type="NCBIfam" id="TIGR00252">
    <property type="entry name" value="YraN family protein"/>
    <property type="match status" value="1"/>
</dbReference>
<name>A0A9D2D5E9_9FIRM</name>